<dbReference type="AlphaFoldDB" id="A0A8D8SB06"/>
<reference evidence="2" key="1">
    <citation type="submission" date="2021-05" db="EMBL/GenBank/DDBJ databases">
        <authorList>
            <person name="Alioto T."/>
            <person name="Alioto T."/>
            <person name="Gomez Garrido J."/>
        </authorList>
    </citation>
    <scope>NUCLEOTIDE SEQUENCE</scope>
</reference>
<evidence type="ECO:0000256" key="1">
    <source>
        <dbReference type="SAM" id="Phobius"/>
    </source>
</evidence>
<feature type="transmembrane region" description="Helical" evidence="1">
    <location>
        <begin position="89"/>
        <end position="110"/>
    </location>
</feature>
<name>A0A8D8SB06_9HEMI</name>
<keyword evidence="1" id="KW-0812">Transmembrane</keyword>
<sequence>MSSFRGSVISLIIVSVIRGSSVFIIRIVKSIIRMSRGLVSGTISFNEWGTSGIRVMSARWTSGIRMVGTSWHGRSWKPKWRKRSPWRQTMGWGSWSGWFSFWKICGWFSFCKIHGWIVAMSVLRIVRIGVIVTRVHFIIVSIFLHSA</sequence>
<feature type="transmembrane region" description="Helical" evidence="1">
    <location>
        <begin position="6"/>
        <end position="28"/>
    </location>
</feature>
<organism evidence="2">
    <name type="scientific">Cacopsylla melanoneura</name>
    <dbReference type="NCBI Taxonomy" id="428564"/>
    <lineage>
        <taxon>Eukaryota</taxon>
        <taxon>Metazoa</taxon>
        <taxon>Ecdysozoa</taxon>
        <taxon>Arthropoda</taxon>
        <taxon>Hexapoda</taxon>
        <taxon>Insecta</taxon>
        <taxon>Pterygota</taxon>
        <taxon>Neoptera</taxon>
        <taxon>Paraneoptera</taxon>
        <taxon>Hemiptera</taxon>
        <taxon>Sternorrhyncha</taxon>
        <taxon>Psylloidea</taxon>
        <taxon>Psyllidae</taxon>
        <taxon>Psyllinae</taxon>
        <taxon>Cacopsylla</taxon>
    </lineage>
</organism>
<keyword evidence="1" id="KW-0472">Membrane</keyword>
<keyword evidence="1" id="KW-1133">Transmembrane helix</keyword>
<protein>
    <submittedName>
        <fullName evidence="2">Uncharacterized protein</fullName>
    </submittedName>
</protein>
<proteinExistence type="predicted"/>
<accession>A0A8D8SB06</accession>
<evidence type="ECO:0000313" key="2">
    <source>
        <dbReference type="EMBL" id="CAG6664995.1"/>
    </source>
</evidence>
<dbReference type="EMBL" id="HBUF01209033">
    <property type="protein sequence ID" value="CAG6664995.1"/>
    <property type="molecule type" value="Transcribed_RNA"/>
</dbReference>
<feature type="transmembrane region" description="Helical" evidence="1">
    <location>
        <begin position="116"/>
        <end position="144"/>
    </location>
</feature>